<dbReference type="EMBL" id="JAHUTI010097474">
    <property type="protein sequence ID" value="MED6262978.1"/>
    <property type="molecule type" value="Genomic_DNA"/>
</dbReference>
<reference evidence="1 2" key="1">
    <citation type="submission" date="2021-07" db="EMBL/GenBank/DDBJ databases">
        <authorList>
            <person name="Palmer J.M."/>
        </authorList>
    </citation>
    <scope>NUCLEOTIDE SEQUENCE [LARGE SCALE GENOMIC DNA]</scope>
    <source>
        <strain evidence="1 2">AT_MEX2019</strain>
        <tissue evidence="1">Muscle</tissue>
    </source>
</reference>
<gene>
    <name evidence="1" type="ORF">ATANTOWER_031647</name>
</gene>
<organism evidence="1 2">
    <name type="scientific">Ataeniobius toweri</name>
    <dbReference type="NCBI Taxonomy" id="208326"/>
    <lineage>
        <taxon>Eukaryota</taxon>
        <taxon>Metazoa</taxon>
        <taxon>Chordata</taxon>
        <taxon>Craniata</taxon>
        <taxon>Vertebrata</taxon>
        <taxon>Euteleostomi</taxon>
        <taxon>Actinopterygii</taxon>
        <taxon>Neopterygii</taxon>
        <taxon>Teleostei</taxon>
        <taxon>Neoteleostei</taxon>
        <taxon>Acanthomorphata</taxon>
        <taxon>Ovalentaria</taxon>
        <taxon>Atherinomorphae</taxon>
        <taxon>Cyprinodontiformes</taxon>
        <taxon>Goodeidae</taxon>
        <taxon>Ataeniobius</taxon>
    </lineage>
</organism>
<evidence type="ECO:0000313" key="1">
    <source>
        <dbReference type="EMBL" id="MED6262978.1"/>
    </source>
</evidence>
<name>A0ABU7CN27_9TELE</name>
<proteinExistence type="predicted"/>
<comment type="caution">
    <text evidence="1">The sequence shown here is derived from an EMBL/GenBank/DDBJ whole genome shotgun (WGS) entry which is preliminary data.</text>
</comment>
<accession>A0ABU7CN27</accession>
<keyword evidence="2" id="KW-1185">Reference proteome</keyword>
<protein>
    <submittedName>
        <fullName evidence="1">Uncharacterized protein</fullName>
    </submittedName>
</protein>
<dbReference type="Proteomes" id="UP001345963">
    <property type="component" value="Unassembled WGS sequence"/>
</dbReference>
<sequence>MLDINVSKINLFLAFCISTDMMDTQKDIRDAIRAVLPGLSQDVLAALEDVLENLGTTTTDDLQYITEGDLLPVLKPIQARRLVAAWAQNSKYFDIKSCVTFA</sequence>
<evidence type="ECO:0000313" key="2">
    <source>
        <dbReference type="Proteomes" id="UP001345963"/>
    </source>
</evidence>